<proteinExistence type="predicted"/>
<dbReference type="Proteomes" id="UP000186601">
    <property type="component" value="Unassembled WGS sequence"/>
</dbReference>
<dbReference type="OrthoDB" id="10611869at2759"/>
<sequence>MDRRIVESLVASDSGSLRVKTLSLGPDELDIEMLPLWIRVVGTTLEHLQLYFGFINQPGIVHSAADCLKNCKSLHTVTLSAGIWNNSVFSVSRPNFWNSTLDVLQVPLQEGFLRTIYIICQSICIRTARSAALKAIDELLTRVSDRRALSVNFSFFNADTRPEEMANISPPSPASPVIPSQKLNRTGFPVALSQIHLGSIASLGPDSEFSMEFIRIWLRYASSSPRASLRTISPPLDG</sequence>
<comment type="caution">
    <text evidence="1">The sequence shown here is derived from an EMBL/GenBank/DDBJ whole genome shotgun (WGS) entry which is preliminary data.</text>
</comment>
<evidence type="ECO:0000313" key="1">
    <source>
        <dbReference type="EMBL" id="PSR71974.1"/>
    </source>
</evidence>
<accession>A0A2R6NHW5</accession>
<reference evidence="1 2" key="1">
    <citation type="submission" date="2018-02" db="EMBL/GenBank/DDBJ databases">
        <title>Genome sequence of the basidiomycete white-rot fungus Phlebia centrifuga.</title>
        <authorList>
            <person name="Granchi Z."/>
            <person name="Peng M."/>
            <person name="de Vries R.P."/>
            <person name="Hilden K."/>
            <person name="Makela M.R."/>
            <person name="Grigoriev I."/>
            <person name="Riley R."/>
        </authorList>
    </citation>
    <scope>NUCLEOTIDE SEQUENCE [LARGE SCALE GENOMIC DNA]</scope>
    <source>
        <strain evidence="1 2">FBCC195</strain>
    </source>
</reference>
<evidence type="ECO:0000313" key="2">
    <source>
        <dbReference type="Proteomes" id="UP000186601"/>
    </source>
</evidence>
<name>A0A2R6NHW5_9APHY</name>
<protein>
    <submittedName>
        <fullName evidence="1">Uncharacterized protein</fullName>
    </submittedName>
</protein>
<dbReference type="AlphaFoldDB" id="A0A2R6NHW5"/>
<keyword evidence="2" id="KW-1185">Reference proteome</keyword>
<dbReference type="EMBL" id="MLYV02001230">
    <property type="protein sequence ID" value="PSR71974.1"/>
    <property type="molecule type" value="Genomic_DNA"/>
</dbReference>
<organism evidence="1 2">
    <name type="scientific">Hermanssonia centrifuga</name>
    <dbReference type="NCBI Taxonomy" id="98765"/>
    <lineage>
        <taxon>Eukaryota</taxon>
        <taxon>Fungi</taxon>
        <taxon>Dikarya</taxon>
        <taxon>Basidiomycota</taxon>
        <taxon>Agaricomycotina</taxon>
        <taxon>Agaricomycetes</taxon>
        <taxon>Polyporales</taxon>
        <taxon>Meruliaceae</taxon>
        <taxon>Hermanssonia</taxon>
    </lineage>
</organism>
<gene>
    <name evidence="1" type="ORF">PHLCEN_2v12184</name>
</gene>